<dbReference type="EMBL" id="SGXD01000006">
    <property type="protein sequence ID" value="RZS79459.1"/>
    <property type="molecule type" value="Genomic_DNA"/>
</dbReference>
<dbReference type="InterPro" id="IPR006311">
    <property type="entry name" value="TAT_signal"/>
</dbReference>
<comment type="caution">
    <text evidence="2">The sequence shown here is derived from an EMBL/GenBank/DDBJ whole genome shotgun (WGS) entry which is preliminary data.</text>
</comment>
<evidence type="ECO:0000313" key="3">
    <source>
        <dbReference type="Proteomes" id="UP000293638"/>
    </source>
</evidence>
<feature type="signal peptide" evidence="1">
    <location>
        <begin position="1"/>
        <end position="26"/>
    </location>
</feature>
<evidence type="ECO:0008006" key="4">
    <source>
        <dbReference type="Google" id="ProtNLM"/>
    </source>
</evidence>
<keyword evidence="3" id="KW-1185">Reference proteome</keyword>
<evidence type="ECO:0000256" key="1">
    <source>
        <dbReference type="SAM" id="SignalP"/>
    </source>
</evidence>
<accession>A0A4Q7NBA8</accession>
<organism evidence="2 3">
    <name type="scientific">Motilibacter rhizosphaerae</name>
    <dbReference type="NCBI Taxonomy" id="598652"/>
    <lineage>
        <taxon>Bacteria</taxon>
        <taxon>Bacillati</taxon>
        <taxon>Actinomycetota</taxon>
        <taxon>Actinomycetes</taxon>
        <taxon>Motilibacterales</taxon>
        <taxon>Motilibacteraceae</taxon>
        <taxon>Motilibacter</taxon>
    </lineage>
</organism>
<feature type="chain" id="PRO_5039100300" description="Carboxypeptidase family protein" evidence="1">
    <location>
        <begin position="27"/>
        <end position="357"/>
    </location>
</feature>
<reference evidence="2 3" key="1">
    <citation type="submission" date="2019-02" db="EMBL/GenBank/DDBJ databases">
        <title>Genomic Encyclopedia of Type Strains, Phase IV (KMG-IV): sequencing the most valuable type-strain genomes for metagenomic binning, comparative biology and taxonomic classification.</title>
        <authorList>
            <person name="Goeker M."/>
        </authorList>
    </citation>
    <scope>NUCLEOTIDE SEQUENCE [LARGE SCALE GENOMIC DNA]</scope>
    <source>
        <strain evidence="2 3">DSM 45622</strain>
    </source>
</reference>
<evidence type="ECO:0000313" key="2">
    <source>
        <dbReference type="EMBL" id="RZS79459.1"/>
    </source>
</evidence>
<sequence>MVLPRRALLAALAAALPLTAGLPSAAADTAPSPTASGVTLTAPAPLTGTAVGQVVVHVHLTDPSGVTTEARTFAGGDSVDGTVSPAPLHRTCPCALLASGGIDPQAAHAAVVGLHLVSGTVQDGDWTGSAPVTAAQAGRWAVDDLVLPGGALVPAAALAGATALVVGRDAPVLSIGALSRTPVPAGSRVLVGGRVLLGRTGRPAAGLRLAVWTSPLFAAPPSGPVRYVRTDATGHYAFSHTVRGDGSAYVLSVSRVLGDTVVQQAQVRTSWLVTPVAARGTLVGSRVVVTASVPALRSGPAELQRLRGRRWTTVAAVPVVRGRAVLRARGAGTYRVLLPRDREWRSGVSGALRLSAG</sequence>
<dbReference type="OrthoDB" id="256352at2"/>
<keyword evidence="1" id="KW-0732">Signal</keyword>
<proteinExistence type="predicted"/>
<dbReference type="PROSITE" id="PS51318">
    <property type="entry name" value="TAT"/>
    <property type="match status" value="1"/>
</dbReference>
<dbReference type="AlphaFoldDB" id="A0A4Q7NBA8"/>
<name>A0A4Q7NBA8_9ACTN</name>
<gene>
    <name evidence="2" type="ORF">EV189_3813</name>
</gene>
<dbReference type="Proteomes" id="UP000293638">
    <property type="component" value="Unassembled WGS sequence"/>
</dbReference>
<protein>
    <recommendedName>
        <fullName evidence="4">Carboxypeptidase family protein</fullName>
    </recommendedName>
</protein>
<dbReference type="RefSeq" id="WP_130494529.1">
    <property type="nucleotide sequence ID" value="NZ_SGXD01000006.1"/>
</dbReference>